<dbReference type="Proteomes" id="UP000774326">
    <property type="component" value="Unassembled WGS sequence"/>
</dbReference>
<comment type="caution">
    <text evidence="1">The sequence shown here is derived from an EMBL/GenBank/DDBJ whole genome shotgun (WGS) entry which is preliminary data.</text>
</comment>
<proteinExistence type="predicted"/>
<protein>
    <submittedName>
        <fullName evidence="1">Uncharacterized protein</fullName>
    </submittedName>
</protein>
<evidence type="ECO:0000313" key="2">
    <source>
        <dbReference type="Proteomes" id="UP000774326"/>
    </source>
</evidence>
<name>A0A9P8Q4K9_WICPI</name>
<gene>
    <name evidence="1" type="ORF">WICPIJ_005084</name>
</gene>
<reference evidence="1" key="1">
    <citation type="journal article" date="2021" name="Open Biol.">
        <title>Shared evolutionary footprints suggest mitochondrial oxidative damage underlies multiple complex I losses in fungi.</title>
        <authorList>
            <person name="Schikora-Tamarit M.A."/>
            <person name="Marcet-Houben M."/>
            <person name="Nosek J."/>
            <person name="Gabaldon T."/>
        </authorList>
    </citation>
    <scope>NUCLEOTIDE SEQUENCE</scope>
    <source>
        <strain evidence="1">CBS2887</strain>
    </source>
</reference>
<keyword evidence="2" id="KW-1185">Reference proteome</keyword>
<sequence>MDEWDTGRVKVFDLVQGELSLVSIAFEKVEEGLRTRFVREQVNLLVKNVLRGIEDFLCASEAPGHLQFVKNLGEISESHWILALLVEKLVDRLVEIARDNDMRVFRRHRANNVIDPVIHVLHLVHNHSFVVDVT</sequence>
<organism evidence="1 2">
    <name type="scientific">Wickerhamomyces pijperi</name>
    <name type="common">Yeast</name>
    <name type="synonym">Pichia pijperi</name>
    <dbReference type="NCBI Taxonomy" id="599730"/>
    <lineage>
        <taxon>Eukaryota</taxon>
        <taxon>Fungi</taxon>
        <taxon>Dikarya</taxon>
        <taxon>Ascomycota</taxon>
        <taxon>Saccharomycotina</taxon>
        <taxon>Saccharomycetes</taxon>
        <taxon>Phaffomycetales</taxon>
        <taxon>Wickerhamomycetaceae</taxon>
        <taxon>Wickerhamomyces</taxon>
    </lineage>
</organism>
<reference evidence="1" key="2">
    <citation type="submission" date="2021-01" db="EMBL/GenBank/DDBJ databases">
        <authorList>
            <person name="Schikora-Tamarit M.A."/>
        </authorList>
    </citation>
    <scope>NUCLEOTIDE SEQUENCE</scope>
    <source>
        <strain evidence="1">CBS2887</strain>
    </source>
</reference>
<dbReference type="EMBL" id="JAEUBG010002847">
    <property type="protein sequence ID" value="KAH3683951.1"/>
    <property type="molecule type" value="Genomic_DNA"/>
</dbReference>
<dbReference type="AlphaFoldDB" id="A0A9P8Q4K9"/>
<evidence type="ECO:0000313" key="1">
    <source>
        <dbReference type="EMBL" id="KAH3683951.1"/>
    </source>
</evidence>
<accession>A0A9P8Q4K9</accession>